<gene>
    <name evidence="4" type="ORF">CVLEPA_LOCUS13344</name>
</gene>
<sequence>MASDSEVQAYVYPEPSLFDETVSIQIKRLPTCCVFTLHASTLVGQNSFQCLAVYCSDENGEIDLNTSPSIGGFYKGIKPMGLLWAMTCSTNNQKPMRLIKREVTTPLVVTISIYENRRETLEELQKDDSNQIILRFKVTRHYMSPGVKRIEIKEDSLQGTLFVPPGQGPFPGLINLFGGIPGTLEFKAALFASHGFATLALPYFGIEGLPDHWFNLKMEYFQRAVQFMCNHCSVIGKAGIGIVGVCKGGQIALCMADCIQGVRCVVAVNCAVYSAHNHHMYGSQMWPAVLGNFETSIEKSGARVTRNCFHYFTPDKEEFTSSIFRFYQRPHIGIMYIASLDDGNVPSEYFANTAEILLKRERHPNYVILRYPGAGHLLEPPYVPHCEYGVFGDFGLAHWGGSPLLHCRAQEDAWTKQLNFLRKNFRKSFAQSKM</sequence>
<dbReference type="InterPro" id="IPR006862">
    <property type="entry name" value="Thio_Ohase/aa_AcTrfase"/>
</dbReference>
<dbReference type="Pfam" id="PF08840">
    <property type="entry name" value="BAAT_C"/>
    <property type="match status" value="1"/>
</dbReference>
<evidence type="ECO:0000256" key="1">
    <source>
        <dbReference type="ARBA" id="ARBA00006538"/>
    </source>
</evidence>
<dbReference type="InterPro" id="IPR014940">
    <property type="entry name" value="BAAT_C"/>
</dbReference>
<dbReference type="PANTHER" id="PTHR10824:SF4">
    <property type="entry name" value="ACYL-COENZYME A THIOESTERASE 1-LIKE"/>
    <property type="match status" value="1"/>
</dbReference>
<dbReference type="InterPro" id="IPR029058">
    <property type="entry name" value="AB_hydrolase_fold"/>
</dbReference>
<dbReference type="PIRSF" id="PIRSF016521">
    <property type="entry name" value="Acyl-CoA_hydro"/>
    <property type="match status" value="1"/>
</dbReference>
<dbReference type="PANTHER" id="PTHR10824">
    <property type="entry name" value="ACYL-COENZYME A THIOESTERASE-RELATED"/>
    <property type="match status" value="1"/>
</dbReference>
<organism evidence="4 5">
    <name type="scientific">Clavelina lepadiformis</name>
    <name type="common">Light-bulb sea squirt</name>
    <name type="synonym">Ascidia lepadiformis</name>
    <dbReference type="NCBI Taxonomy" id="159417"/>
    <lineage>
        <taxon>Eukaryota</taxon>
        <taxon>Metazoa</taxon>
        <taxon>Chordata</taxon>
        <taxon>Tunicata</taxon>
        <taxon>Ascidiacea</taxon>
        <taxon>Aplousobranchia</taxon>
        <taxon>Clavelinidae</taxon>
        <taxon>Clavelina</taxon>
    </lineage>
</organism>
<dbReference type="InterPro" id="IPR042490">
    <property type="entry name" value="Thio_Ohase/BAAT_N"/>
</dbReference>
<feature type="domain" description="Acyl-CoA thioester hydrolase/bile acid-CoA amino acid N-acetyltransferase" evidence="2">
    <location>
        <begin position="19"/>
        <end position="154"/>
    </location>
</feature>
<proteinExistence type="inferred from homology"/>
<keyword evidence="5" id="KW-1185">Reference proteome</keyword>
<evidence type="ECO:0000259" key="3">
    <source>
        <dbReference type="Pfam" id="PF08840"/>
    </source>
</evidence>
<dbReference type="EMBL" id="CAWYQH010000096">
    <property type="protein sequence ID" value="CAK8682701.1"/>
    <property type="molecule type" value="Genomic_DNA"/>
</dbReference>
<accession>A0ABP0FSS9</accession>
<name>A0ABP0FSS9_CLALP</name>
<evidence type="ECO:0000259" key="2">
    <source>
        <dbReference type="Pfam" id="PF04775"/>
    </source>
</evidence>
<dbReference type="Pfam" id="PF04775">
    <property type="entry name" value="Bile_Hydr_Trans"/>
    <property type="match status" value="1"/>
</dbReference>
<dbReference type="InterPro" id="IPR016662">
    <property type="entry name" value="Acyl-CoA_thioEstase_long-chain"/>
</dbReference>
<dbReference type="SUPFAM" id="SSF53474">
    <property type="entry name" value="alpha/beta-Hydrolases"/>
    <property type="match status" value="1"/>
</dbReference>
<evidence type="ECO:0000313" key="5">
    <source>
        <dbReference type="Proteomes" id="UP001642483"/>
    </source>
</evidence>
<dbReference type="Gene3D" id="3.40.50.1820">
    <property type="entry name" value="alpha/beta hydrolase"/>
    <property type="match status" value="1"/>
</dbReference>
<reference evidence="4 5" key="1">
    <citation type="submission" date="2024-02" db="EMBL/GenBank/DDBJ databases">
        <authorList>
            <person name="Daric V."/>
            <person name="Darras S."/>
        </authorList>
    </citation>
    <scope>NUCLEOTIDE SEQUENCE [LARGE SCALE GENOMIC DNA]</scope>
</reference>
<protein>
    <submittedName>
        <fullName evidence="4">Uncharacterized protein</fullName>
    </submittedName>
</protein>
<evidence type="ECO:0000313" key="4">
    <source>
        <dbReference type="EMBL" id="CAK8682701.1"/>
    </source>
</evidence>
<comment type="similarity">
    <text evidence="1">Belongs to the C/M/P thioester hydrolase family.</text>
</comment>
<dbReference type="Gene3D" id="2.60.40.2240">
    <property type="entry name" value="Acyl-CoA thioester hydrolase/BAAT N-terminal domain"/>
    <property type="match status" value="1"/>
</dbReference>
<feature type="domain" description="BAAT/Acyl-CoA thioester hydrolase C-terminal" evidence="3">
    <location>
        <begin position="217"/>
        <end position="424"/>
    </location>
</feature>
<dbReference type="Proteomes" id="UP001642483">
    <property type="component" value="Unassembled WGS sequence"/>
</dbReference>
<comment type="caution">
    <text evidence="4">The sequence shown here is derived from an EMBL/GenBank/DDBJ whole genome shotgun (WGS) entry which is preliminary data.</text>
</comment>